<dbReference type="EMBL" id="CAJQZP010000501">
    <property type="protein sequence ID" value="CAG4964762.1"/>
    <property type="molecule type" value="Genomic_DNA"/>
</dbReference>
<protein>
    <submittedName>
        <fullName evidence="1">(apollo) hypothetical protein</fullName>
    </submittedName>
</protein>
<name>A0A8S3WK30_PARAO</name>
<proteinExistence type="predicted"/>
<evidence type="ECO:0000313" key="1">
    <source>
        <dbReference type="EMBL" id="CAG4964762.1"/>
    </source>
</evidence>
<accession>A0A8S3WK30</accession>
<organism evidence="1 2">
    <name type="scientific">Parnassius apollo</name>
    <name type="common">Apollo butterfly</name>
    <name type="synonym">Papilio apollo</name>
    <dbReference type="NCBI Taxonomy" id="110799"/>
    <lineage>
        <taxon>Eukaryota</taxon>
        <taxon>Metazoa</taxon>
        <taxon>Ecdysozoa</taxon>
        <taxon>Arthropoda</taxon>
        <taxon>Hexapoda</taxon>
        <taxon>Insecta</taxon>
        <taxon>Pterygota</taxon>
        <taxon>Neoptera</taxon>
        <taxon>Endopterygota</taxon>
        <taxon>Lepidoptera</taxon>
        <taxon>Glossata</taxon>
        <taxon>Ditrysia</taxon>
        <taxon>Papilionoidea</taxon>
        <taxon>Papilionidae</taxon>
        <taxon>Parnassiinae</taxon>
        <taxon>Parnassini</taxon>
        <taxon>Parnassius</taxon>
        <taxon>Parnassius</taxon>
    </lineage>
</organism>
<gene>
    <name evidence="1" type="ORF">PAPOLLO_LOCUS7274</name>
</gene>
<keyword evidence="2" id="KW-1185">Reference proteome</keyword>
<evidence type="ECO:0000313" key="2">
    <source>
        <dbReference type="Proteomes" id="UP000691718"/>
    </source>
</evidence>
<dbReference type="Proteomes" id="UP000691718">
    <property type="component" value="Unassembled WGS sequence"/>
</dbReference>
<comment type="caution">
    <text evidence="1">The sequence shown here is derived from an EMBL/GenBank/DDBJ whole genome shotgun (WGS) entry which is preliminary data.</text>
</comment>
<sequence length="86" mass="9989">MTDENEEFNNSIINIKDNIAELEVEERDSIGTNTPKIITRIRETVVSDEEWRIVKGKGKKKRLHEDENLSKEADIEVYITCSEKLP</sequence>
<reference evidence="1" key="1">
    <citation type="submission" date="2021-04" db="EMBL/GenBank/DDBJ databases">
        <authorList>
            <person name="Tunstrom K."/>
        </authorList>
    </citation>
    <scope>NUCLEOTIDE SEQUENCE</scope>
</reference>
<dbReference type="AlphaFoldDB" id="A0A8S3WK30"/>